<dbReference type="AlphaFoldDB" id="A0A399D2R8"/>
<keyword evidence="2" id="KW-1185">Reference proteome</keyword>
<proteinExistence type="predicted"/>
<dbReference type="OrthoDB" id="581132at2"/>
<name>A0A399D2R8_9BACT</name>
<evidence type="ECO:0000313" key="2">
    <source>
        <dbReference type="Proteomes" id="UP000266441"/>
    </source>
</evidence>
<dbReference type="RefSeq" id="WP_119348761.1">
    <property type="nucleotide sequence ID" value="NZ_QWET01000003.1"/>
</dbReference>
<sequence length="817" mass="94271">MEHKNEITYQLTINPAPLSSKPPKDDKIIGKIVNNLNVTTGLTINHFSKIVRQPFGYTWSGGLFHGNINNENWYLQQIFGLDFDKGEITIEEVFQRLNEFGITPQVWYTSFSDSPSLRKFRVVLFTDMPANNQLQHSYIAKGLLTLFPEADQKCKNRGRWYFGGKESFIIHTDPIPLQKLVDALGITMTSEDGGRTRKITPELFKNSSNHKNGKNWSFLYDYNTNTQISPKNKKYKYEGGQLEKIDWCVARKKVKILDDFLKGKWLNHDLLWGLATNLIYINGGRKLFKETMQKYNELGLTQYTQNNFNIHSYLNVPKYPPLPLYEFSPYKEDHEHYDIISATKDIRGEVIITQPINMIKLSDAEALLKEKFEFLMKHAEKGKIYIFILPTAIGKTRSLLFLEGVIISVPTNDLKNEISDTMKVKHITSPDPVEFEDESLNRTLRHYYSIGLPKKATAILYKVIEQGIGRYSQKDIDSAQNYIDQLSACKYSTETILTTHSRALHTEYSHDTIVYDEDPLNQILDIKQIQISDLHKLKIQSGEIFKSDLDPVIEKLEKSIPTEINNTPTLIDIEIDELVKQVSTFQFESNIFEFFHSSFFVKDKLDHNIIHYVVKKELPKDKKVIVMSATAPSFIYKKLYGDKVEIIDLTDVEQQGKIIQYTNKSCSRNGLNRYVDSISKQVGDKPVITFMSYGHHFKNPVKEMYFGNCSGYNGMSGKDLAVVGTPHRNNVEYLLTAKVLGVDYKTTDTTMSYQNIEYNGFKFKFNCFDHEELRNIQLALIQSDLIQAVGRARTLRTDAQVDLYSNFPLRISDEFRY</sequence>
<organism evidence="1 2">
    <name type="scientific">Mariniphaga sediminis</name>
    <dbReference type="NCBI Taxonomy" id="1628158"/>
    <lineage>
        <taxon>Bacteria</taxon>
        <taxon>Pseudomonadati</taxon>
        <taxon>Bacteroidota</taxon>
        <taxon>Bacteroidia</taxon>
        <taxon>Marinilabiliales</taxon>
        <taxon>Prolixibacteraceae</taxon>
        <taxon>Mariniphaga</taxon>
    </lineage>
</organism>
<comment type="caution">
    <text evidence="1">The sequence shown here is derived from an EMBL/GenBank/DDBJ whole genome shotgun (WGS) entry which is preliminary data.</text>
</comment>
<evidence type="ECO:0000313" key="1">
    <source>
        <dbReference type="EMBL" id="RIH66174.1"/>
    </source>
</evidence>
<protein>
    <submittedName>
        <fullName evidence="1">Uncharacterized protein</fullName>
    </submittedName>
</protein>
<reference evidence="1 2" key="1">
    <citation type="journal article" date="2015" name="Int. J. Syst. Evol. Microbiol.">
        <title>Mariniphaga sediminis sp. nov., isolated from coastal sediment.</title>
        <authorList>
            <person name="Wang F.Q."/>
            <person name="Shen Q.Y."/>
            <person name="Chen G.J."/>
            <person name="Du Z.J."/>
        </authorList>
    </citation>
    <scope>NUCLEOTIDE SEQUENCE [LARGE SCALE GENOMIC DNA]</scope>
    <source>
        <strain evidence="1 2">SY21</strain>
    </source>
</reference>
<dbReference type="Proteomes" id="UP000266441">
    <property type="component" value="Unassembled WGS sequence"/>
</dbReference>
<accession>A0A399D2R8</accession>
<gene>
    <name evidence="1" type="ORF">D1164_04490</name>
</gene>
<dbReference type="EMBL" id="QWET01000003">
    <property type="protein sequence ID" value="RIH66174.1"/>
    <property type="molecule type" value="Genomic_DNA"/>
</dbReference>